<sequence length="97" mass="10492">MANLKEQEKWEDGIYQIEENDPVLGGEDGITNKPIIQLANRTTWLKKVLELLFGKAKPKDLTAESTSTADAGGHSHALAKATTTQAGIVQLSNDDNS</sequence>
<organism evidence="2 3">
    <name type="scientific">Rodentibacter trehalosifermentans</name>
    <dbReference type="NCBI Taxonomy" id="1908263"/>
    <lineage>
        <taxon>Bacteria</taxon>
        <taxon>Pseudomonadati</taxon>
        <taxon>Pseudomonadota</taxon>
        <taxon>Gammaproteobacteria</taxon>
        <taxon>Pasteurellales</taxon>
        <taxon>Pasteurellaceae</taxon>
        <taxon>Rodentibacter</taxon>
    </lineage>
</organism>
<feature type="non-terminal residue" evidence="2">
    <location>
        <position position="97"/>
    </location>
</feature>
<feature type="compositionally biased region" description="Polar residues" evidence="1">
    <location>
        <begin position="81"/>
        <end position="97"/>
    </location>
</feature>
<reference evidence="2 3" key="1">
    <citation type="submission" date="2016-10" db="EMBL/GenBank/DDBJ databases">
        <title>Rodentibacter gen. nov. and new species.</title>
        <authorList>
            <person name="Christensen H."/>
        </authorList>
    </citation>
    <scope>NUCLEOTIDE SEQUENCE [LARGE SCALE GENOMIC DNA]</scope>
    <source>
        <strain evidence="2 3">H1983213011</strain>
    </source>
</reference>
<evidence type="ECO:0000313" key="2">
    <source>
        <dbReference type="EMBL" id="OOF44041.1"/>
    </source>
</evidence>
<protein>
    <recommendedName>
        <fullName evidence="4">Phage tail protein</fullName>
    </recommendedName>
</protein>
<evidence type="ECO:0008006" key="4">
    <source>
        <dbReference type="Google" id="ProtNLM"/>
    </source>
</evidence>
<name>A0A1V3IPJ1_9PAST</name>
<gene>
    <name evidence="2" type="ORF">BKK51_10265</name>
</gene>
<evidence type="ECO:0000256" key="1">
    <source>
        <dbReference type="SAM" id="MobiDB-lite"/>
    </source>
</evidence>
<evidence type="ECO:0000313" key="3">
    <source>
        <dbReference type="Proteomes" id="UP000188728"/>
    </source>
</evidence>
<feature type="region of interest" description="Disordered" evidence="1">
    <location>
        <begin position="64"/>
        <end position="97"/>
    </location>
</feature>
<comment type="caution">
    <text evidence="2">The sequence shown here is derived from an EMBL/GenBank/DDBJ whole genome shotgun (WGS) entry which is preliminary data.</text>
</comment>
<accession>A0A1V3IPJ1</accession>
<dbReference type="Proteomes" id="UP000188728">
    <property type="component" value="Unassembled WGS sequence"/>
</dbReference>
<dbReference type="AlphaFoldDB" id="A0A1V3IPJ1"/>
<dbReference type="EMBL" id="MLHK01000059">
    <property type="protein sequence ID" value="OOF44041.1"/>
    <property type="molecule type" value="Genomic_DNA"/>
</dbReference>
<proteinExistence type="predicted"/>